<dbReference type="PRINTS" id="PR00507">
    <property type="entry name" value="N12N6MTFRASE"/>
</dbReference>
<dbReference type="Proteomes" id="UP000422221">
    <property type="component" value="Unassembled WGS sequence"/>
</dbReference>
<feature type="domain" description="DNA methylase adenine-specific" evidence="4">
    <location>
        <begin position="67"/>
        <end position="167"/>
    </location>
</feature>
<dbReference type="EMBL" id="VWMK01000004">
    <property type="protein sequence ID" value="KAA3767923.1"/>
    <property type="molecule type" value="Genomic_DNA"/>
</dbReference>
<evidence type="ECO:0000259" key="4">
    <source>
        <dbReference type="Pfam" id="PF02384"/>
    </source>
</evidence>
<dbReference type="PROSITE" id="PS00092">
    <property type="entry name" value="N6_MTASE"/>
    <property type="match status" value="1"/>
</dbReference>
<comment type="similarity">
    <text evidence="1">Belongs to the N(4)/N(6)-methyltransferase family.</text>
</comment>
<dbReference type="AlphaFoldDB" id="A0A7J4XLX3"/>
<keyword evidence="5" id="KW-0489">Methyltransferase</keyword>
<dbReference type="InterPro" id="IPR001650">
    <property type="entry name" value="Helicase_C-like"/>
</dbReference>
<dbReference type="Gene3D" id="3.40.50.300">
    <property type="entry name" value="P-loop containing nucleotide triphosphate hydrolases"/>
    <property type="match status" value="2"/>
</dbReference>
<dbReference type="RefSeq" id="WP_130058418.1">
    <property type="nucleotide sequence ID" value="NZ_RCXT01000003.1"/>
</dbReference>
<dbReference type="GO" id="GO:0008170">
    <property type="term" value="F:N-methyltransferase activity"/>
    <property type="evidence" value="ECO:0007669"/>
    <property type="project" value="InterPro"/>
</dbReference>
<dbReference type="SUPFAM" id="SSF52540">
    <property type="entry name" value="P-loop containing nucleoside triphosphate hydrolases"/>
    <property type="match status" value="2"/>
</dbReference>
<dbReference type="GO" id="GO:0009307">
    <property type="term" value="P:DNA restriction-modification system"/>
    <property type="evidence" value="ECO:0007669"/>
    <property type="project" value="UniProtKB-KW"/>
</dbReference>
<reference evidence="5 6" key="1">
    <citation type="journal article" date="2019" name="Nat. Med.">
        <title>A library of human gut bacterial isolates paired with longitudinal multiomics data enables mechanistic microbiome research.</title>
        <authorList>
            <person name="Poyet M."/>
            <person name="Groussin M."/>
            <person name="Gibbons S.M."/>
            <person name="Avila-Pacheco J."/>
            <person name="Jiang X."/>
            <person name="Kearney S.M."/>
            <person name="Perrotta A.R."/>
            <person name="Berdy B."/>
            <person name="Zhao S."/>
            <person name="Lieberman T.D."/>
            <person name="Swanson P.K."/>
            <person name="Smith M."/>
            <person name="Roesemann S."/>
            <person name="Alexander J.E."/>
            <person name="Rich S.A."/>
            <person name="Livny J."/>
            <person name="Vlamakis H."/>
            <person name="Clish C."/>
            <person name="Bullock K."/>
            <person name="Deik A."/>
            <person name="Scott J."/>
            <person name="Pierce K.A."/>
            <person name="Xavier R.J."/>
            <person name="Alm E.J."/>
        </authorList>
    </citation>
    <scope>NUCLEOTIDE SEQUENCE [LARGE SCALE GENOMIC DNA]</scope>
    <source>
        <strain evidence="5 6">BIOML-A10</strain>
    </source>
</reference>
<protein>
    <submittedName>
        <fullName evidence="5">N-6 DNA methylase</fullName>
    </submittedName>
</protein>
<dbReference type="SUPFAM" id="SSF53335">
    <property type="entry name" value="S-adenosyl-L-methionine-dependent methyltransferases"/>
    <property type="match status" value="1"/>
</dbReference>
<keyword evidence="2" id="KW-0680">Restriction system</keyword>
<name>A0A7J4XLX3_9BACE</name>
<dbReference type="InterPro" id="IPR002052">
    <property type="entry name" value="DNA_methylase_N6_adenine_CS"/>
</dbReference>
<evidence type="ECO:0000256" key="1">
    <source>
        <dbReference type="ARBA" id="ARBA00006594"/>
    </source>
</evidence>
<dbReference type="InterPro" id="IPR003356">
    <property type="entry name" value="DNA_methylase_A-5"/>
</dbReference>
<evidence type="ECO:0000256" key="2">
    <source>
        <dbReference type="ARBA" id="ARBA00022747"/>
    </source>
</evidence>
<dbReference type="CDD" id="cd02440">
    <property type="entry name" value="AdoMet_MTases"/>
    <property type="match status" value="1"/>
</dbReference>
<dbReference type="Gene3D" id="3.40.50.150">
    <property type="entry name" value="Vaccinia Virus protein VP39"/>
    <property type="match status" value="1"/>
</dbReference>
<keyword evidence="5" id="KW-0808">Transferase</keyword>
<dbReference type="Pfam" id="PF02384">
    <property type="entry name" value="N6_Mtase"/>
    <property type="match status" value="1"/>
</dbReference>
<evidence type="ECO:0000259" key="3">
    <source>
        <dbReference type="Pfam" id="PF00271"/>
    </source>
</evidence>
<gene>
    <name evidence="5" type="ORF">F3F73_05885</name>
</gene>
<organism evidence="5 6">
    <name type="scientific">Bacteroides salyersiae</name>
    <dbReference type="NCBI Taxonomy" id="291644"/>
    <lineage>
        <taxon>Bacteria</taxon>
        <taxon>Pseudomonadati</taxon>
        <taxon>Bacteroidota</taxon>
        <taxon>Bacteroidia</taxon>
        <taxon>Bacteroidales</taxon>
        <taxon>Bacteroidaceae</taxon>
        <taxon>Bacteroides</taxon>
    </lineage>
</organism>
<dbReference type="Pfam" id="PF00271">
    <property type="entry name" value="Helicase_C"/>
    <property type="match status" value="1"/>
</dbReference>
<proteinExistence type="inferred from homology"/>
<dbReference type="GO" id="GO:0032259">
    <property type="term" value="P:methylation"/>
    <property type="evidence" value="ECO:0007669"/>
    <property type="project" value="UniProtKB-KW"/>
</dbReference>
<comment type="caution">
    <text evidence="5">The sequence shown here is derived from an EMBL/GenBank/DDBJ whole genome shotgun (WGS) entry which is preliminary data.</text>
</comment>
<sequence>MYYPIVPQQIPQTRRSEVNEKILFCIDTNNNSLTNEIIFNCYTGLGGLHGLKQGDYDNYHDYSEAKKEVEIGQFFTPHNICRQMVELISPDPTEVVLDMCCGMGNFFNYLPNLYNAFGFDVDGQAVKVAKTLYPQANLEIRDIRQYDSTMSFDYLLGNPPFNLDFNGDSSQFFYLNKAFWVLKPGGIMLVIVPASFLQSEFWEKTKVSSINRDFSFIGQTLLPSDSFSSIGVQSFNTKVMAFMRYSDSITMQPYKAEEFISMDEMKSRINAAKEIRQKLRIQLMRELKNRGLIDERFEYKVKKYLYELKTHPHLKVHYPKALALVTKYHNQKPPSDCNSEEYKNWQYSKLTPAKILPILKRYIVNQYVVPRKEIALVKTGYSFKLKGYAPGMLRDIDKKRTSINDLIMNYDTLPLVPEMTLKLRGQYRQAEKYIARRRREYAQQNQPFSEMECDRKLVSYISKLTFNNKQGRPVKFTKLQRHDMNWIFQKRYALLNWQQGSGKTAVAYNYGKLQLLRKVVKNAIILAPPNAINMTWVPFMEVNHEKYQLITSPGQLADVQPGEFLLVPLSILAKLKRELKRFIKMRSRKLCLLFDESDEITNPSSIRTKLTLDIFRRLHTKLLDTGTTTRNNIGELYSQIELLYNNSVNMMCDCSYVYLENKDKEIVCRDITTTEYHRPFPPKGGNYLFKSCFCPAKASVFGIEKHNQDVYNQDDLFRLIDKTILTRKFRDFAGDKYTIHNHTVAPSESEKAVYHKIMEEFFSICYLYFSSTGDTRKESSLQIVRQIMLLIRSCSIPHLMPGYVGDEYPRKAKYIAGMIKNMPGKVAVGCTSIDSKNVYEEHIREQFPDRPLFIIQGDINFKKRINIIEEFQATKNGILISTQQSLKSSANIPLCNDVIIESLQWNIPNMEQYYFRFIRLDCEEHTNVHFVTYEDSIEQNLMALVLTKERLNEFIKTGEVKEESKIYEEFDISPDIIDTLLHREQDDKGRFHISWGYQRVS</sequence>
<dbReference type="InterPro" id="IPR027417">
    <property type="entry name" value="P-loop_NTPase"/>
</dbReference>
<feature type="domain" description="Helicase C-terminal" evidence="3">
    <location>
        <begin position="813"/>
        <end position="919"/>
    </location>
</feature>
<accession>A0A7J4XLX3</accession>
<evidence type="ECO:0000313" key="6">
    <source>
        <dbReference type="Proteomes" id="UP000422221"/>
    </source>
</evidence>
<evidence type="ECO:0000313" key="5">
    <source>
        <dbReference type="EMBL" id="KAA3767923.1"/>
    </source>
</evidence>
<dbReference type="GO" id="GO:0003677">
    <property type="term" value="F:DNA binding"/>
    <property type="evidence" value="ECO:0007669"/>
    <property type="project" value="InterPro"/>
</dbReference>
<dbReference type="InterPro" id="IPR029063">
    <property type="entry name" value="SAM-dependent_MTases_sf"/>
</dbReference>